<evidence type="ECO:0000256" key="1">
    <source>
        <dbReference type="SAM" id="Phobius"/>
    </source>
</evidence>
<gene>
    <name evidence="2" type="ORF">B0293_31290</name>
</gene>
<dbReference type="EMBL" id="MUXN01000024">
    <property type="protein sequence ID" value="OOC02639.1"/>
    <property type="molecule type" value="Genomic_DNA"/>
</dbReference>
<sequence length="131" mass="13595">MDVGVTSGLAIIDLMGASRWPAIAAAVLAAIAVWALSVEVSLEGPAGRAEVVCGSATGWSEEMRSVFAGGATPVQGSQALVSEEAHQQIEACRDARDRQALLGTFSAGAAVICAGFAVFLRRRALPRRMRP</sequence>
<reference evidence="2 3" key="1">
    <citation type="submission" date="2017-02" db="EMBL/GenBank/DDBJ databases">
        <title>Amycolatopsis azurea DSM 43854 draft genome.</title>
        <authorList>
            <person name="Mayilraj S."/>
        </authorList>
    </citation>
    <scope>NUCLEOTIDE SEQUENCE [LARGE SCALE GENOMIC DNA]</scope>
    <source>
        <strain evidence="2 3">DSM 43854</strain>
    </source>
</reference>
<keyword evidence="3" id="KW-1185">Reference proteome</keyword>
<feature type="transmembrane region" description="Helical" evidence="1">
    <location>
        <begin position="20"/>
        <end position="38"/>
    </location>
</feature>
<keyword evidence="1" id="KW-0472">Membrane</keyword>
<comment type="caution">
    <text evidence="2">The sequence shown here is derived from an EMBL/GenBank/DDBJ whole genome shotgun (WGS) entry which is preliminary data.</text>
</comment>
<organism evidence="2 3">
    <name type="scientific">Amycolatopsis azurea DSM 43854</name>
    <dbReference type="NCBI Taxonomy" id="1238180"/>
    <lineage>
        <taxon>Bacteria</taxon>
        <taxon>Bacillati</taxon>
        <taxon>Actinomycetota</taxon>
        <taxon>Actinomycetes</taxon>
        <taxon>Pseudonocardiales</taxon>
        <taxon>Pseudonocardiaceae</taxon>
        <taxon>Amycolatopsis</taxon>
    </lineage>
</organism>
<accession>A0ABX3J5Z8</accession>
<proteinExistence type="predicted"/>
<evidence type="ECO:0000313" key="2">
    <source>
        <dbReference type="EMBL" id="OOC02639.1"/>
    </source>
</evidence>
<keyword evidence="1" id="KW-0812">Transmembrane</keyword>
<evidence type="ECO:0000313" key="3">
    <source>
        <dbReference type="Proteomes" id="UP000188551"/>
    </source>
</evidence>
<keyword evidence="1" id="KW-1133">Transmembrane helix</keyword>
<feature type="transmembrane region" description="Helical" evidence="1">
    <location>
        <begin position="100"/>
        <end position="120"/>
    </location>
</feature>
<dbReference type="Proteomes" id="UP000188551">
    <property type="component" value="Unassembled WGS sequence"/>
</dbReference>
<protein>
    <submittedName>
        <fullName evidence="2">Uncharacterized protein</fullName>
    </submittedName>
</protein>
<name>A0ABX3J5Z8_9PSEU</name>